<dbReference type="Proteomes" id="UP000306327">
    <property type="component" value="Unassembled WGS sequence"/>
</dbReference>
<keyword evidence="1" id="KW-0812">Transmembrane</keyword>
<feature type="transmembrane region" description="Helical" evidence="1">
    <location>
        <begin position="31"/>
        <end position="49"/>
    </location>
</feature>
<evidence type="ECO:0000313" key="3">
    <source>
        <dbReference type="Proteomes" id="UP000306327"/>
    </source>
</evidence>
<dbReference type="EMBL" id="QGAL01000002">
    <property type="protein sequence ID" value="TKK20651.1"/>
    <property type="molecule type" value="Genomic_DNA"/>
</dbReference>
<evidence type="ECO:0000313" key="2">
    <source>
        <dbReference type="EMBL" id="TKK20651.1"/>
    </source>
</evidence>
<proteinExistence type="predicted"/>
<dbReference type="Pfam" id="PF14897">
    <property type="entry name" value="EpsG"/>
    <property type="match status" value="1"/>
</dbReference>
<feature type="transmembrane region" description="Helical" evidence="1">
    <location>
        <begin position="302"/>
        <end position="319"/>
    </location>
</feature>
<comment type="caution">
    <text evidence="2">The sequence shown here is derived from an EMBL/GenBank/DDBJ whole genome shotgun (WGS) entry which is preliminary data.</text>
</comment>
<feature type="transmembrane region" description="Helical" evidence="1">
    <location>
        <begin position="273"/>
        <end position="290"/>
    </location>
</feature>
<name>A0AB38P6S9_9ENTR</name>
<evidence type="ECO:0000256" key="1">
    <source>
        <dbReference type="SAM" id="Phobius"/>
    </source>
</evidence>
<keyword evidence="1" id="KW-0472">Membrane</keyword>
<feature type="transmembrane region" description="Helical" evidence="1">
    <location>
        <begin position="88"/>
        <end position="107"/>
    </location>
</feature>
<evidence type="ECO:0008006" key="4">
    <source>
        <dbReference type="Google" id="ProtNLM"/>
    </source>
</evidence>
<feature type="transmembrane region" description="Helical" evidence="1">
    <location>
        <begin position="326"/>
        <end position="349"/>
    </location>
</feature>
<dbReference type="InterPro" id="IPR049458">
    <property type="entry name" value="EpsG-like"/>
</dbReference>
<feature type="transmembrane region" description="Helical" evidence="1">
    <location>
        <begin position="114"/>
        <end position="145"/>
    </location>
</feature>
<feature type="transmembrane region" description="Helical" evidence="1">
    <location>
        <begin position="6"/>
        <end position="24"/>
    </location>
</feature>
<feature type="transmembrane region" description="Helical" evidence="1">
    <location>
        <begin position="234"/>
        <end position="253"/>
    </location>
</feature>
<accession>A0AB38P6S9</accession>
<gene>
    <name evidence="2" type="ORF">EcCFBP13530_08900</name>
</gene>
<dbReference type="AlphaFoldDB" id="A0AB38P6S9"/>
<protein>
    <recommendedName>
        <fullName evidence="4">EpsG family protein</fullName>
    </recommendedName>
</protein>
<organism evidence="2 3">
    <name type="scientific">Enterobacter cancerogenus</name>
    <dbReference type="NCBI Taxonomy" id="69218"/>
    <lineage>
        <taxon>Bacteria</taxon>
        <taxon>Pseudomonadati</taxon>
        <taxon>Pseudomonadota</taxon>
        <taxon>Gammaproteobacteria</taxon>
        <taxon>Enterobacterales</taxon>
        <taxon>Enterobacteriaceae</taxon>
        <taxon>Enterobacter</taxon>
        <taxon>Enterobacter cloacae complex</taxon>
    </lineage>
</organism>
<reference evidence="2 3" key="1">
    <citation type="journal article" date="2019" name="Sci. Rep.">
        <title>Differences in resource use lead to coexistence of seed-transmitted microbial populations.</title>
        <authorList>
            <person name="Torres-Cortes G."/>
            <person name="Garcia B.J."/>
            <person name="Compant S."/>
            <person name="Rezki S."/>
            <person name="Jones P."/>
            <person name="Preveaux A."/>
            <person name="Briand M."/>
            <person name="Roulet A."/>
            <person name="Bouchez O."/>
            <person name="Jacobson D."/>
            <person name="Barret M."/>
        </authorList>
    </citation>
    <scope>NUCLEOTIDE SEQUENCE [LARGE SCALE GENOMIC DNA]</scope>
    <source>
        <strain evidence="2 3">CFBP13530</strain>
    </source>
</reference>
<feature type="transmembrane region" description="Helical" evidence="1">
    <location>
        <begin position="157"/>
        <end position="181"/>
    </location>
</feature>
<sequence>MIVSIYHLFISFVFLLIFLDVFIVADTKIRVVLNTILFTLIVVFIGLRYQTGLDWLFYTDLYNGESFSLAIEPGYYLLSYVSSFLMGYWIYQAFITAFLLICLHNYFKEHTKNYIFCIGIFFLYQFIFVTEALRQIIALSIILIAYKKLYQKRNFQFYVLSTLAVIFHVSAIIVFAIIPFLRRGNVRVLKILTIIGIPLAVLNIYPIEYIIKLISALPAGGYIEKIKWYSQDDYAGTVLTFSLIFKLITAFLFDYRFNYIKSNEVSITNARMYHIIYTSVFLMLFFDVYLGRFGTISTRIDVYFIPCFLVALSYLFNEFKQGISRFAFFCVIMIYFAVNYFSIMNGYYFETFYSPYQNYIYEFLNPGSYNDRGWDVKYYFSNKELLQ</sequence>
<keyword evidence="1" id="KW-1133">Transmembrane helix</keyword>
<feature type="transmembrane region" description="Helical" evidence="1">
    <location>
        <begin position="188"/>
        <end position="207"/>
    </location>
</feature>